<name>A0AAE0ZYA4_9GAST</name>
<reference evidence="2" key="1">
    <citation type="journal article" date="2023" name="G3 (Bethesda)">
        <title>A reference genome for the long-term kleptoplast-retaining sea slug Elysia crispata morphotype clarki.</title>
        <authorList>
            <person name="Eastman K.E."/>
            <person name="Pendleton A.L."/>
            <person name="Shaikh M.A."/>
            <person name="Suttiyut T."/>
            <person name="Ogas R."/>
            <person name="Tomko P."/>
            <person name="Gavelis G."/>
            <person name="Widhalm J.R."/>
            <person name="Wisecaver J.H."/>
        </authorList>
    </citation>
    <scope>NUCLEOTIDE SEQUENCE</scope>
    <source>
        <strain evidence="2">ECLA1</strain>
    </source>
</reference>
<evidence type="ECO:0000256" key="1">
    <source>
        <dbReference type="SAM" id="MobiDB-lite"/>
    </source>
</evidence>
<accession>A0AAE0ZYA4</accession>
<proteinExistence type="predicted"/>
<sequence>MYKGVYLVGKTTGKQTLGTAEPQSLDNCKRENEHFLLLKIYSPTSQLVSAHQRDTDRNNGQNLGENGRTKNTKVLFPGGTNRTSKRCANMGKLGRRIVGRFGCGVDLSQKTKRECNQSNKLMHSHTIFDPDILRDKKELLVSVLGVDSITGGFRSRVGADRGETRSELVPSEDGLG</sequence>
<evidence type="ECO:0000313" key="2">
    <source>
        <dbReference type="EMBL" id="KAK3777785.1"/>
    </source>
</evidence>
<dbReference type="Proteomes" id="UP001283361">
    <property type="component" value="Unassembled WGS sequence"/>
</dbReference>
<dbReference type="AlphaFoldDB" id="A0AAE0ZYA4"/>
<gene>
    <name evidence="2" type="ORF">RRG08_038035</name>
</gene>
<dbReference type="EMBL" id="JAWDGP010003058">
    <property type="protein sequence ID" value="KAK3777785.1"/>
    <property type="molecule type" value="Genomic_DNA"/>
</dbReference>
<protein>
    <submittedName>
        <fullName evidence="2">Uncharacterized protein</fullName>
    </submittedName>
</protein>
<organism evidence="2 3">
    <name type="scientific">Elysia crispata</name>
    <name type="common">lettuce slug</name>
    <dbReference type="NCBI Taxonomy" id="231223"/>
    <lineage>
        <taxon>Eukaryota</taxon>
        <taxon>Metazoa</taxon>
        <taxon>Spiralia</taxon>
        <taxon>Lophotrochozoa</taxon>
        <taxon>Mollusca</taxon>
        <taxon>Gastropoda</taxon>
        <taxon>Heterobranchia</taxon>
        <taxon>Euthyneura</taxon>
        <taxon>Panpulmonata</taxon>
        <taxon>Sacoglossa</taxon>
        <taxon>Placobranchoidea</taxon>
        <taxon>Plakobranchidae</taxon>
        <taxon>Elysia</taxon>
    </lineage>
</organism>
<comment type="caution">
    <text evidence="2">The sequence shown here is derived from an EMBL/GenBank/DDBJ whole genome shotgun (WGS) entry which is preliminary data.</text>
</comment>
<keyword evidence="3" id="KW-1185">Reference proteome</keyword>
<feature type="region of interest" description="Disordered" evidence="1">
    <location>
        <begin position="51"/>
        <end position="81"/>
    </location>
</feature>
<evidence type="ECO:0000313" key="3">
    <source>
        <dbReference type="Proteomes" id="UP001283361"/>
    </source>
</evidence>